<keyword evidence="1" id="KW-1185">Reference proteome</keyword>
<dbReference type="AlphaFoldDB" id="A0A914NJH0"/>
<sequence>MIVGNYFIFGEEPTNADICLFSVLIQFFEGPFLNIPILDYFFRLKGSSNNIGSTSQVYNQKGKGKEIIQNEEELNGFKYNNGEIPNGIEKDEIEEEKEEIDKNKGLKIVFEDDRINILFNFVQNMKRKLGFNKESDWQNLRESPWKLNYEPEDFSQKRYIGPFQIETDELLGINKLLFYERITDLWSLITRKKKISKKIKEINYGKKL</sequence>
<dbReference type="WBParaSite" id="Minc3s06458g39839">
    <property type="protein sequence ID" value="Minc3s06458g39839"/>
    <property type="gene ID" value="Minc3s06458g39839"/>
</dbReference>
<organism evidence="1 2">
    <name type="scientific">Meloidogyne incognita</name>
    <name type="common">Southern root-knot nematode worm</name>
    <name type="synonym">Oxyuris incognita</name>
    <dbReference type="NCBI Taxonomy" id="6306"/>
    <lineage>
        <taxon>Eukaryota</taxon>
        <taxon>Metazoa</taxon>
        <taxon>Ecdysozoa</taxon>
        <taxon>Nematoda</taxon>
        <taxon>Chromadorea</taxon>
        <taxon>Rhabditida</taxon>
        <taxon>Tylenchina</taxon>
        <taxon>Tylenchomorpha</taxon>
        <taxon>Tylenchoidea</taxon>
        <taxon>Meloidogynidae</taxon>
        <taxon>Meloidogyninae</taxon>
        <taxon>Meloidogyne</taxon>
        <taxon>Meloidogyne incognita group</taxon>
    </lineage>
</organism>
<evidence type="ECO:0000313" key="1">
    <source>
        <dbReference type="Proteomes" id="UP000887563"/>
    </source>
</evidence>
<accession>A0A914NJH0</accession>
<name>A0A914NJH0_MELIC</name>
<proteinExistence type="predicted"/>
<reference evidence="2" key="1">
    <citation type="submission" date="2022-11" db="UniProtKB">
        <authorList>
            <consortium name="WormBaseParasite"/>
        </authorList>
    </citation>
    <scope>IDENTIFICATION</scope>
</reference>
<protein>
    <submittedName>
        <fullName evidence="2">Glutathione S-transferase</fullName>
    </submittedName>
</protein>
<evidence type="ECO:0000313" key="2">
    <source>
        <dbReference type="WBParaSite" id="Minc3s06458g39839"/>
    </source>
</evidence>
<dbReference type="Proteomes" id="UP000887563">
    <property type="component" value="Unplaced"/>
</dbReference>